<dbReference type="HOGENOM" id="CLU_007799_1_0_0"/>
<feature type="compositionally biased region" description="Polar residues" evidence="7">
    <location>
        <begin position="841"/>
        <end position="854"/>
    </location>
</feature>
<dbReference type="PANTHER" id="PTHR43289:SF6">
    <property type="entry name" value="SERINE_THREONINE-PROTEIN KINASE NEKL-3"/>
    <property type="match status" value="1"/>
</dbReference>
<dbReference type="InterPro" id="IPR011990">
    <property type="entry name" value="TPR-like_helical_dom_sf"/>
</dbReference>
<keyword evidence="9" id="KW-0723">Serine/threonine-protein kinase</keyword>
<evidence type="ECO:0000256" key="5">
    <source>
        <dbReference type="PROSITE-ProRule" id="PRU00339"/>
    </source>
</evidence>
<evidence type="ECO:0000256" key="4">
    <source>
        <dbReference type="ARBA" id="ARBA00022840"/>
    </source>
</evidence>
<dbReference type="InterPro" id="IPR008271">
    <property type="entry name" value="Ser/Thr_kinase_AS"/>
</dbReference>
<keyword evidence="2 6" id="KW-0547">Nucleotide-binding</keyword>
<dbReference type="KEGG" id="ote:Oter_4175"/>
<protein>
    <submittedName>
        <fullName evidence="9">Serine/threonine protein kinase with TPR repeats</fullName>
    </submittedName>
</protein>
<organism evidence="9 10">
    <name type="scientific">Opitutus terrae (strain DSM 11246 / JCM 15787 / PB90-1)</name>
    <dbReference type="NCBI Taxonomy" id="452637"/>
    <lineage>
        <taxon>Bacteria</taxon>
        <taxon>Pseudomonadati</taxon>
        <taxon>Verrucomicrobiota</taxon>
        <taxon>Opitutia</taxon>
        <taxon>Opitutales</taxon>
        <taxon>Opitutaceae</taxon>
        <taxon>Opitutus</taxon>
    </lineage>
</organism>
<evidence type="ECO:0000256" key="6">
    <source>
        <dbReference type="PROSITE-ProRule" id="PRU10141"/>
    </source>
</evidence>
<dbReference type="STRING" id="452637.Oter_4175"/>
<feature type="domain" description="Protein kinase" evidence="8">
    <location>
        <begin position="83"/>
        <end position="386"/>
    </location>
</feature>
<evidence type="ECO:0000256" key="2">
    <source>
        <dbReference type="ARBA" id="ARBA00022741"/>
    </source>
</evidence>
<dbReference type="Gene3D" id="1.25.40.10">
    <property type="entry name" value="Tetratricopeptide repeat domain"/>
    <property type="match status" value="2"/>
</dbReference>
<dbReference type="SMART" id="SM00028">
    <property type="entry name" value="TPR"/>
    <property type="match status" value="7"/>
</dbReference>
<sequence>MSELSSREREIFAAALDCVTPVERAAFLEATCGADGALRARVETLLRAHDSAGRFMEADAHASSTLEGEAAIPEGPGTIVDRYRLLEKIGEGGFGIVYRAEQQQPVRRLVALKIIKLGMDTRAVVARFEAERQALAVMDHPAIAKVLDGGATASGRPYFVMELVSGVPITTFCTERRLTVIERIDLFVRVCEAIQHAHQKGLIHRDLKPSNVLVALQDGRPAPKVIDFGIAKATEQRLSEHTVFSRLHPFIGTPAYMSPEQAGSDSVDVDTRSDIYSLGVLLYELLTDQTPFDARALLRAGYAEIQRRIREQEPPAPSRRLATLDQQERTTAAQRRRLEPAKLTSQLRGDLDRIVMKCLEKNRALRYESSSALATDLTRHLRHEPILARPASLRYRSGKFVRRHAHGLAAAALAVAAFGAFVVFHTVQLTTERDRAQHQAAKATALVRLLTEMLTAADPYQFRNSAEPTVRSLLDRGAAQARTQLADQPELQAEMLTIIGRVYQRLGRHKEARPLLEHALKLGRPLANQPNLLAETLNDLGVLLAKQAKYDEAEALLTESLTLRRQQREASAEVAVTLVELGRVHIDRGFPTQAEPLFREALAIRRRVLGARHRETATSLSDLGLLLWQTGDVAGAEAHLRECWEISKEALGDHHADVGTALANLALPVLYRGDRPLAEQMLRQALALRRRALGAEHPQIASTLDKLAHALREQAKFDEAESCATEAITIARKGYGEGHPKAVTCMINLAQILLERGEPARAEPLARTAFELRRQQFPDGDWHVAVPQSVLGATLTALGRYSEAEPLLVEAGNRLKDIPGPQGREAAANRARLAALRRASPRTTTSETSPLARE</sequence>
<proteinExistence type="predicted"/>
<dbReference type="OrthoDB" id="9801841at2"/>
<dbReference type="eggNOG" id="COG0457">
    <property type="taxonomic scope" value="Bacteria"/>
</dbReference>
<dbReference type="RefSeq" id="WP_012376976.1">
    <property type="nucleotide sequence ID" value="NC_010571.1"/>
</dbReference>
<dbReference type="PROSITE" id="PS50005">
    <property type="entry name" value="TPR"/>
    <property type="match status" value="1"/>
</dbReference>
<dbReference type="PANTHER" id="PTHR43289">
    <property type="entry name" value="MITOGEN-ACTIVATED PROTEIN KINASE KINASE KINASE 20-RELATED"/>
    <property type="match status" value="1"/>
</dbReference>
<feature type="binding site" evidence="6">
    <location>
        <position position="113"/>
    </location>
    <ligand>
        <name>ATP</name>
        <dbReference type="ChEBI" id="CHEBI:30616"/>
    </ligand>
</feature>
<dbReference type="PROSITE" id="PS50011">
    <property type="entry name" value="PROTEIN_KINASE_DOM"/>
    <property type="match status" value="1"/>
</dbReference>
<dbReference type="EMBL" id="CP001032">
    <property type="protein sequence ID" value="ACB77448.1"/>
    <property type="molecule type" value="Genomic_DNA"/>
</dbReference>
<gene>
    <name evidence="9" type="ordered locus">Oter_4175</name>
</gene>
<dbReference type="eggNOG" id="COG0515">
    <property type="taxonomic scope" value="Bacteria"/>
</dbReference>
<evidence type="ECO:0000256" key="3">
    <source>
        <dbReference type="ARBA" id="ARBA00022777"/>
    </source>
</evidence>
<dbReference type="SMART" id="SM00220">
    <property type="entry name" value="S_TKc"/>
    <property type="match status" value="1"/>
</dbReference>
<dbReference type="InterPro" id="IPR011009">
    <property type="entry name" value="Kinase-like_dom_sf"/>
</dbReference>
<evidence type="ECO:0000256" key="7">
    <source>
        <dbReference type="SAM" id="MobiDB-lite"/>
    </source>
</evidence>
<reference evidence="9 10" key="1">
    <citation type="journal article" date="2011" name="J. Bacteriol.">
        <title>Genome sequence of the verrucomicrobium Opitutus terrae PB90-1, an abundant inhabitant of rice paddy soil ecosystems.</title>
        <authorList>
            <person name="van Passel M.W."/>
            <person name="Kant R."/>
            <person name="Palva A."/>
            <person name="Copeland A."/>
            <person name="Lucas S."/>
            <person name="Lapidus A."/>
            <person name="Glavina del Rio T."/>
            <person name="Pitluck S."/>
            <person name="Goltsman E."/>
            <person name="Clum A."/>
            <person name="Sun H."/>
            <person name="Schmutz J."/>
            <person name="Larimer F.W."/>
            <person name="Land M.L."/>
            <person name="Hauser L."/>
            <person name="Kyrpides N."/>
            <person name="Mikhailova N."/>
            <person name="Richardson P.P."/>
            <person name="Janssen P.H."/>
            <person name="de Vos W.M."/>
            <person name="Smidt H."/>
        </authorList>
    </citation>
    <scope>NUCLEOTIDE SEQUENCE [LARGE SCALE GENOMIC DNA]</scope>
    <source>
        <strain evidence="10">DSM 11246 / JCM 15787 / PB90-1</strain>
    </source>
</reference>
<dbReference type="InterPro" id="IPR019734">
    <property type="entry name" value="TPR_rpt"/>
</dbReference>
<keyword evidence="1" id="KW-0808">Transferase</keyword>
<dbReference type="GO" id="GO:0005524">
    <property type="term" value="F:ATP binding"/>
    <property type="evidence" value="ECO:0007669"/>
    <property type="project" value="UniProtKB-UniRule"/>
</dbReference>
<dbReference type="Pfam" id="PF13374">
    <property type="entry name" value="TPR_10"/>
    <property type="match status" value="1"/>
</dbReference>
<dbReference type="Pfam" id="PF00069">
    <property type="entry name" value="Pkinase"/>
    <property type="match status" value="1"/>
</dbReference>
<keyword evidence="3 9" id="KW-0418">Kinase</keyword>
<dbReference type="Gene3D" id="3.30.200.20">
    <property type="entry name" value="Phosphorylase Kinase, domain 1"/>
    <property type="match status" value="1"/>
</dbReference>
<name>B2A0B2_OPITP</name>
<dbReference type="Proteomes" id="UP000007013">
    <property type="component" value="Chromosome"/>
</dbReference>
<dbReference type="PROSITE" id="PS00107">
    <property type="entry name" value="PROTEIN_KINASE_ATP"/>
    <property type="match status" value="1"/>
</dbReference>
<dbReference type="Pfam" id="PF13424">
    <property type="entry name" value="TPR_12"/>
    <property type="match status" value="3"/>
</dbReference>
<dbReference type="GO" id="GO:0004674">
    <property type="term" value="F:protein serine/threonine kinase activity"/>
    <property type="evidence" value="ECO:0007669"/>
    <property type="project" value="UniProtKB-KW"/>
</dbReference>
<evidence type="ECO:0000313" key="9">
    <source>
        <dbReference type="EMBL" id="ACB77448.1"/>
    </source>
</evidence>
<dbReference type="Gene3D" id="1.10.510.10">
    <property type="entry name" value="Transferase(Phosphotransferase) domain 1"/>
    <property type="match status" value="1"/>
</dbReference>
<dbReference type="PROSITE" id="PS00108">
    <property type="entry name" value="PROTEIN_KINASE_ST"/>
    <property type="match status" value="1"/>
</dbReference>
<keyword evidence="5" id="KW-0802">TPR repeat</keyword>
<dbReference type="SUPFAM" id="SSF48452">
    <property type="entry name" value="TPR-like"/>
    <property type="match status" value="2"/>
</dbReference>
<dbReference type="InterPro" id="IPR000719">
    <property type="entry name" value="Prot_kinase_dom"/>
</dbReference>
<evidence type="ECO:0000313" key="10">
    <source>
        <dbReference type="Proteomes" id="UP000007013"/>
    </source>
</evidence>
<feature type="region of interest" description="Disordered" evidence="7">
    <location>
        <begin position="309"/>
        <end position="341"/>
    </location>
</feature>
<evidence type="ECO:0000256" key="1">
    <source>
        <dbReference type="ARBA" id="ARBA00022679"/>
    </source>
</evidence>
<dbReference type="AlphaFoldDB" id="B2A0B2"/>
<evidence type="ECO:0000259" key="8">
    <source>
        <dbReference type="PROSITE" id="PS50011"/>
    </source>
</evidence>
<keyword evidence="4 6" id="KW-0067">ATP-binding</keyword>
<accession>B2A0B2</accession>
<feature type="region of interest" description="Disordered" evidence="7">
    <location>
        <begin position="835"/>
        <end position="854"/>
    </location>
</feature>
<dbReference type="InterPro" id="IPR017441">
    <property type="entry name" value="Protein_kinase_ATP_BS"/>
</dbReference>
<dbReference type="SUPFAM" id="SSF56112">
    <property type="entry name" value="Protein kinase-like (PK-like)"/>
    <property type="match status" value="1"/>
</dbReference>
<keyword evidence="10" id="KW-1185">Reference proteome</keyword>
<feature type="repeat" description="TPR" evidence="5">
    <location>
        <begin position="534"/>
        <end position="567"/>
    </location>
</feature>
<dbReference type="CDD" id="cd14014">
    <property type="entry name" value="STKc_PknB_like"/>
    <property type="match status" value="1"/>
</dbReference>